<dbReference type="Proteomes" id="UP000305760">
    <property type="component" value="Unassembled WGS sequence"/>
</dbReference>
<accession>A0A5C4RPY0</accession>
<dbReference type="PANTHER" id="PTHR34001:SF3">
    <property type="entry name" value="BLL7405 PROTEIN"/>
    <property type="match status" value="1"/>
</dbReference>
<name>A0A5C4RPY0_9GAMM</name>
<evidence type="ECO:0000259" key="5">
    <source>
        <dbReference type="Pfam" id="PF13505"/>
    </source>
</evidence>
<gene>
    <name evidence="6" type="ORF">E1B00_14960</name>
</gene>
<dbReference type="InterPro" id="IPR011250">
    <property type="entry name" value="OMP/PagP_B-barrel"/>
</dbReference>
<dbReference type="GO" id="GO:0016020">
    <property type="term" value="C:membrane"/>
    <property type="evidence" value="ECO:0007669"/>
    <property type="project" value="UniProtKB-SubCell"/>
</dbReference>
<dbReference type="AlphaFoldDB" id="A0A5C4RPY0"/>
<evidence type="ECO:0000256" key="3">
    <source>
        <dbReference type="ARBA" id="ARBA00023136"/>
    </source>
</evidence>
<dbReference type="SUPFAM" id="SSF56925">
    <property type="entry name" value="OMPA-like"/>
    <property type="match status" value="1"/>
</dbReference>
<dbReference type="Pfam" id="PF13505">
    <property type="entry name" value="OMP_b-brl"/>
    <property type="match status" value="1"/>
</dbReference>
<dbReference type="InterPro" id="IPR051692">
    <property type="entry name" value="OMP-like"/>
</dbReference>
<keyword evidence="7" id="KW-1185">Reference proteome</keyword>
<comment type="subcellular location">
    <subcellularLocation>
        <location evidence="1">Membrane</location>
    </subcellularLocation>
</comment>
<evidence type="ECO:0000256" key="1">
    <source>
        <dbReference type="ARBA" id="ARBA00004370"/>
    </source>
</evidence>
<keyword evidence="2" id="KW-0732">Signal</keyword>
<keyword evidence="3" id="KW-0472">Membrane</keyword>
<evidence type="ECO:0000313" key="6">
    <source>
        <dbReference type="EMBL" id="TNJ32697.1"/>
    </source>
</evidence>
<dbReference type="EMBL" id="SMDR01000005">
    <property type="protein sequence ID" value="TNJ32697.1"/>
    <property type="molecule type" value="Genomic_DNA"/>
</dbReference>
<reference evidence="6 7" key="1">
    <citation type="submission" date="2019-03" db="EMBL/GenBank/DDBJ databases">
        <title>Arenimonas daejeonensis sp. nov., isolated from compost.</title>
        <authorList>
            <person name="Jeon C.O."/>
        </authorList>
    </citation>
    <scope>NUCLEOTIDE SEQUENCE [LARGE SCALE GENOMIC DNA]</scope>
    <source>
        <strain evidence="6 7">R29</strain>
    </source>
</reference>
<evidence type="ECO:0000313" key="7">
    <source>
        <dbReference type="Proteomes" id="UP000305760"/>
    </source>
</evidence>
<dbReference type="Gene3D" id="2.40.160.20">
    <property type="match status" value="1"/>
</dbReference>
<dbReference type="PANTHER" id="PTHR34001">
    <property type="entry name" value="BLL7405 PROTEIN"/>
    <property type="match status" value="1"/>
</dbReference>
<dbReference type="InterPro" id="IPR027385">
    <property type="entry name" value="Beta-barrel_OMP"/>
</dbReference>
<comment type="caution">
    <text evidence="6">The sequence shown here is derived from an EMBL/GenBank/DDBJ whole genome shotgun (WGS) entry which is preliminary data.</text>
</comment>
<proteinExistence type="predicted"/>
<feature type="compositionally biased region" description="Low complexity" evidence="4">
    <location>
        <begin position="29"/>
        <end position="39"/>
    </location>
</feature>
<dbReference type="OrthoDB" id="268975at2"/>
<organism evidence="6 7">
    <name type="scientific">Arenimonas terrae</name>
    <dbReference type="NCBI Taxonomy" id="2546226"/>
    <lineage>
        <taxon>Bacteria</taxon>
        <taxon>Pseudomonadati</taxon>
        <taxon>Pseudomonadota</taxon>
        <taxon>Gammaproteobacteria</taxon>
        <taxon>Lysobacterales</taxon>
        <taxon>Lysobacteraceae</taxon>
        <taxon>Arenimonas</taxon>
    </lineage>
</organism>
<evidence type="ECO:0000256" key="2">
    <source>
        <dbReference type="ARBA" id="ARBA00022729"/>
    </source>
</evidence>
<evidence type="ECO:0000256" key="4">
    <source>
        <dbReference type="SAM" id="MobiDB-lite"/>
    </source>
</evidence>
<feature type="domain" description="Outer membrane protein beta-barrel" evidence="5">
    <location>
        <begin position="50"/>
        <end position="295"/>
    </location>
</feature>
<feature type="region of interest" description="Disordered" evidence="4">
    <location>
        <begin position="1"/>
        <end position="40"/>
    </location>
</feature>
<sequence length="295" mass="31896">MDGRRPAPLRGAACPLRPPDSDGSDCARPRPAAHSPPSKKATHMFKRISLLAACCLLSAPALAAGDDWTGWYLGAHAGHGSGSSDARVSLGGQWSIESQALRDHVTGNWSNDLDPSGSAYGLQFGYNHQFGNGFVLGAELDYNQLNIDDARATGSVPVPAIPSLAYDFGNRIELEDQASLRARFGYASGRHLFFVTGGWTQVDAEAVATVASNGGYLKAGRRSDTLDGSVWGAGYEYDFGNRWSLRAEYLATDLDELRFDTAYLPGSTFVSPAYTESFRQDVDFDTFRVGLSYRF</sequence>
<protein>
    <submittedName>
        <fullName evidence="6">Porin family protein</fullName>
    </submittedName>
</protein>